<comment type="caution">
    <text evidence="1">The sequence shown here is derived from an EMBL/GenBank/DDBJ whole genome shotgun (WGS) entry which is preliminary data.</text>
</comment>
<protein>
    <submittedName>
        <fullName evidence="1">Uncharacterized protein</fullName>
    </submittedName>
</protein>
<dbReference type="CDD" id="cd00051">
    <property type="entry name" value="EFh"/>
    <property type="match status" value="1"/>
</dbReference>
<evidence type="ECO:0000313" key="2">
    <source>
        <dbReference type="Proteomes" id="UP001642484"/>
    </source>
</evidence>
<dbReference type="EMBL" id="CAXAMN010008602">
    <property type="protein sequence ID" value="CAK9025891.1"/>
    <property type="molecule type" value="Genomic_DNA"/>
</dbReference>
<dbReference type="InterPro" id="IPR018247">
    <property type="entry name" value="EF_Hand_1_Ca_BS"/>
</dbReference>
<dbReference type="InterPro" id="IPR050145">
    <property type="entry name" value="Centrin_CML-like"/>
</dbReference>
<dbReference type="InterPro" id="IPR011992">
    <property type="entry name" value="EF-hand-dom_pair"/>
</dbReference>
<dbReference type="Pfam" id="PF13202">
    <property type="entry name" value="EF-hand_5"/>
    <property type="match status" value="2"/>
</dbReference>
<keyword evidence="2" id="KW-1185">Reference proteome</keyword>
<organism evidence="1 2">
    <name type="scientific">Durusdinium trenchii</name>
    <dbReference type="NCBI Taxonomy" id="1381693"/>
    <lineage>
        <taxon>Eukaryota</taxon>
        <taxon>Sar</taxon>
        <taxon>Alveolata</taxon>
        <taxon>Dinophyceae</taxon>
        <taxon>Suessiales</taxon>
        <taxon>Symbiodiniaceae</taxon>
        <taxon>Durusdinium</taxon>
    </lineage>
</organism>
<dbReference type="PANTHER" id="PTHR23050">
    <property type="entry name" value="CALCIUM BINDING PROTEIN"/>
    <property type="match status" value="1"/>
</dbReference>
<name>A0ABP0KGF3_9DINO</name>
<reference evidence="1 2" key="1">
    <citation type="submission" date="2024-02" db="EMBL/GenBank/DDBJ databases">
        <authorList>
            <person name="Chen Y."/>
            <person name="Shah S."/>
            <person name="Dougan E. K."/>
            <person name="Thang M."/>
            <person name="Chan C."/>
        </authorList>
    </citation>
    <scope>NUCLEOTIDE SEQUENCE [LARGE SCALE GENOMIC DNA]</scope>
</reference>
<sequence length="321" mass="37058">MGSGSSVNDKEGENTPVSVGKQLCSSAIKGAHTRAEEEQALREAFMTFDRDGNGEISKTEFTKVMTHLTQFNKKFSEQQLETLFDAADTDKDGAIQYEELCSWLCDTPCFSRYFQELDKIEKEYHRRLHTTTKGDASVMREEDSSEWMAKQFDKRLRPIVKEVFNSADKDKNGVLTEEESILLFKNYAEKLISYAMSIMQTEKSHWIHENHWLDKKSLKQLVPSMKAVAQKQLASYESHVDDRNEEAFKVMDRNHDGKLVFEEVEQCLTPGTYRYREFHKALRLFTPEAFKETFDAMATESGDRARRKSDPQIQLLVAQGD</sequence>
<dbReference type="PROSITE" id="PS00018">
    <property type="entry name" value="EF_HAND_1"/>
    <property type="match status" value="2"/>
</dbReference>
<dbReference type="SUPFAM" id="SSF47473">
    <property type="entry name" value="EF-hand"/>
    <property type="match status" value="1"/>
</dbReference>
<evidence type="ECO:0000313" key="1">
    <source>
        <dbReference type="EMBL" id="CAK9025891.1"/>
    </source>
</evidence>
<proteinExistence type="predicted"/>
<dbReference type="Gene3D" id="1.10.238.10">
    <property type="entry name" value="EF-hand"/>
    <property type="match status" value="3"/>
</dbReference>
<dbReference type="SMART" id="SM00054">
    <property type="entry name" value="EFh"/>
    <property type="match status" value="4"/>
</dbReference>
<accession>A0ABP0KGF3</accession>
<dbReference type="Proteomes" id="UP001642484">
    <property type="component" value="Unassembled WGS sequence"/>
</dbReference>
<dbReference type="PROSITE" id="PS50222">
    <property type="entry name" value="EF_HAND_2"/>
    <property type="match status" value="4"/>
</dbReference>
<dbReference type="InterPro" id="IPR002048">
    <property type="entry name" value="EF_hand_dom"/>
</dbReference>
<gene>
    <name evidence="1" type="ORF">CCMP2556_LOCUS16153</name>
</gene>
<dbReference type="Pfam" id="PF13499">
    <property type="entry name" value="EF-hand_7"/>
    <property type="match status" value="1"/>
</dbReference>